<dbReference type="AlphaFoldDB" id="A0A6J7K7Q5"/>
<evidence type="ECO:0000313" key="2">
    <source>
        <dbReference type="EMBL" id="CAB4951505.1"/>
    </source>
</evidence>
<name>A0A6J7K7Q5_9ZZZZ</name>
<gene>
    <name evidence="2" type="ORF">UFOPK3773_01435</name>
</gene>
<organism evidence="2">
    <name type="scientific">freshwater metagenome</name>
    <dbReference type="NCBI Taxonomy" id="449393"/>
    <lineage>
        <taxon>unclassified sequences</taxon>
        <taxon>metagenomes</taxon>
        <taxon>ecological metagenomes</taxon>
    </lineage>
</organism>
<feature type="region of interest" description="Disordered" evidence="1">
    <location>
        <begin position="54"/>
        <end position="80"/>
    </location>
</feature>
<protein>
    <submittedName>
        <fullName evidence="2">Unannotated protein</fullName>
    </submittedName>
</protein>
<dbReference type="EMBL" id="CAFBNF010000173">
    <property type="protein sequence ID" value="CAB4951505.1"/>
    <property type="molecule type" value="Genomic_DNA"/>
</dbReference>
<evidence type="ECO:0000256" key="1">
    <source>
        <dbReference type="SAM" id="MobiDB-lite"/>
    </source>
</evidence>
<sequence>MRNRLIVCVVASAALAIPLMGASAANAAPQKKIDSGFVVETPYPGNGGDWGWGNCGHNSSVGQPHTGDQGIGLGNGGDRKDECLAPIIPS</sequence>
<accession>A0A6J7K7Q5</accession>
<reference evidence="2" key="1">
    <citation type="submission" date="2020-05" db="EMBL/GenBank/DDBJ databases">
        <authorList>
            <person name="Chiriac C."/>
            <person name="Salcher M."/>
            <person name="Ghai R."/>
            <person name="Kavagutti S V."/>
        </authorList>
    </citation>
    <scope>NUCLEOTIDE SEQUENCE</scope>
</reference>
<proteinExistence type="predicted"/>